<evidence type="ECO:0008006" key="3">
    <source>
        <dbReference type="Google" id="ProtNLM"/>
    </source>
</evidence>
<dbReference type="Proteomes" id="UP000009336">
    <property type="component" value="Unassembled WGS sequence"/>
</dbReference>
<evidence type="ECO:0000313" key="1">
    <source>
        <dbReference type="EMBL" id="EKT52935.1"/>
    </source>
</evidence>
<dbReference type="STRING" id="1141662.OOA_19454"/>
<protein>
    <recommendedName>
        <fullName evidence="3">SnoaL-like domain-containing protein</fullName>
    </recommendedName>
</protein>
<dbReference type="EMBL" id="AKKL01000055">
    <property type="protein sequence ID" value="EKT52935.1"/>
    <property type="molecule type" value="Genomic_DNA"/>
</dbReference>
<proteinExistence type="predicted"/>
<dbReference type="SUPFAM" id="SSF54427">
    <property type="entry name" value="NTF2-like"/>
    <property type="match status" value="1"/>
</dbReference>
<dbReference type="InterPro" id="IPR032710">
    <property type="entry name" value="NTF2-like_dom_sf"/>
</dbReference>
<comment type="caution">
    <text evidence="1">The sequence shown here is derived from an EMBL/GenBank/DDBJ whole genome shotgun (WGS) entry which is preliminary data.</text>
</comment>
<dbReference type="HOGENOM" id="CLU_124041_2_0_6"/>
<sequence length="138" mass="16006">MQINSDWKFKTESELRVAMQNFYNNLLGDEGAVKNCFSPDYVQVADGKTLNFEEFLKHLQILKRDTKEMHFEVLDAAYTQSTLADRHIVRIKKNDDQPMKVEVLAFYKIYNGKIIGVNEVSRLIQGEISDRDIGSRTE</sequence>
<dbReference type="PATRIC" id="fig|1141662.3.peg.3953"/>
<dbReference type="OrthoDB" id="1256785at2"/>
<reference evidence="1 2" key="1">
    <citation type="journal article" date="2012" name="BMC Genomics">
        <title>Comparative genomics of bacteria in the genus Providencia isolated from wild Drosophila melanogaster.</title>
        <authorList>
            <person name="Galac M.R."/>
            <person name="Lazzaro B.P."/>
        </authorList>
    </citation>
    <scope>NUCLEOTIDE SEQUENCE [LARGE SCALE GENOMIC DNA]</scope>
    <source>
        <strain evidence="1 2">DSM 19968</strain>
    </source>
</reference>
<dbReference type="RefSeq" id="WP_008913853.1">
    <property type="nucleotide sequence ID" value="NZ_KB233227.1"/>
</dbReference>
<dbReference type="AlphaFoldDB" id="K8W9R3"/>
<evidence type="ECO:0000313" key="2">
    <source>
        <dbReference type="Proteomes" id="UP000009336"/>
    </source>
</evidence>
<accession>K8W9R3</accession>
<keyword evidence="2" id="KW-1185">Reference proteome</keyword>
<dbReference type="Gene3D" id="3.10.450.50">
    <property type="match status" value="1"/>
</dbReference>
<organism evidence="1 2">
    <name type="scientific">Providencia burhodogranariea DSM 19968</name>
    <dbReference type="NCBI Taxonomy" id="1141662"/>
    <lineage>
        <taxon>Bacteria</taxon>
        <taxon>Pseudomonadati</taxon>
        <taxon>Pseudomonadota</taxon>
        <taxon>Gammaproteobacteria</taxon>
        <taxon>Enterobacterales</taxon>
        <taxon>Morganellaceae</taxon>
        <taxon>Providencia</taxon>
    </lineage>
</organism>
<gene>
    <name evidence="1" type="ORF">OOA_19454</name>
</gene>
<name>K8W9R3_9GAMM</name>
<dbReference type="eggNOG" id="COG3631">
    <property type="taxonomic scope" value="Bacteria"/>
</dbReference>